<organism evidence="5 6">
    <name type="scientific">Maritalea myrionectae</name>
    <dbReference type="NCBI Taxonomy" id="454601"/>
    <lineage>
        <taxon>Bacteria</taxon>
        <taxon>Pseudomonadati</taxon>
        <taxon>Pseudomonadota</taxon>
        <taxon>Alphaproteobacteria</taxon>
        <taxon>Hyphomicrobiales</taxon>
        <taxon>Devosiaceae</taxon>
        <taxon>Maritalea</taxon>
    </lineage>
</organism>
<dbReference type="GO" id="GO:0052621">
    <property type="term" value="F:diguanylate cyclase activity"/>
    <property type="evidence" value="ECO:0007669"/>
    <property type="project" value="UniProtKB-EC"/>
</dbReference>
<dbReference type="InterPro" id="IPR043128">
    <property type="entry name" value="Rev_trsase/Diguanyl_cyclase"/>
</dbReference>
<dbReference type="STRING" id="1122213.GCA_000423365_02308"/>
<dbReference type="RefSeq" id="WP_027835231.1">
    <property type="nucleotide sequence ID" value="NZ_CP021330.1"/>
</dbReference>
<feature type="domain" description="GGDEF" evidence="4">
    <location>
        <begin position="209"/>
        <end position="344"/>
    </location>
</feature>
<evidence type="ECO:0000313" key="5">
    <source>
        <dbReference type="EMBL" id="AVX04533.1"/>
    </source>
</evidence>
<dbReference type="GO" id="GO:1902201">
    <property type="term" value="P:negative regulation of bacterial-type flagellum-dependent cell motility"/>
    <property type="evidence" value="ECO:0007669"/>
    <property type="project" value="TreeGrafter"/>
</dbReference>
<dbReference type="AlphaFoldDB" id="A0A2R4MEY1"/>
<dbReference type="Gene3D" id="3.30.70.270">
    <property type="match status" value="1"/>
</dbReference>
<dbReference type="SMART" id="SM00267">
    <property type="entry name" value="GGDEF"/>
    <property type="match status" value="1"/>
</dbReference>
<dbReference type="GO" id="GO:0005886">
    <property type="term" value="C:plasma membrane"/>
    <property type="evidence" value="ECO:0007669"/>
    <property type="project" value="TreeGrafter"/>
</dbReference>
<reference evidence="5 6" key="1">
    <citation type="submission" date="2017-05" db="EMBL/GenBank/DDBJ databases">
        <title>Genome Analysis of Maritalea myrionectae HL2708#5.</title>
        <authorList>
            <consortium name="Cotde Inc.-PKNU"/>
            <person name="Jang D."/>
            <person name="Oh H.-M."/>
        </authorList>
    </citation>
    <scope>NUCLEOTIDE SEQUENCE [LARGE SCALE GENOMIC DNA]</scope>
    <source>
        <strain evidence="5 6">HL2708#5</strain>
    </source>
</reference>
<keyword evidence="3" id="KW-0175">Coiled coil</keyword>
<dbReference type="KEGG" id="mmyr:MXMO3_02009"/>
<evidence type="ECO:0000256" key="2">
    <source>
        <dbReference type="ARBA" id="ARBA00034247"/>
    </source>
</evidence>
<dbReference type="FunFam" id="3.30.70.270:FF:000001">
    <property type="entry name" value="Diguanylate cyclase domain protein"/>
    <property type="match status" value="1"/>
</dbReference>
<proteinExistence type="predicted"/>
<dbReference type="SUPFAM" id="SSF55073">
    <property type="entry name" value="Nucleotide cyclase"/>
    <property type="match status" value="1"/>
</dbReference>
<gene>
    <name evidence="5" type="ORF">MXMO3_02009</name>
</gene>
<evidence type="ECO:0000313" key="6">
    <source>
        <dbReference type="Proteomes" id="UP000258927"/>
    </source>
</evidence>
<evidence type="ECO:0000259" key="4">
    <source>
        <dbReference type="PROSITE" id="PS50887"/>
    </source>
</evidence>
<dbReference type="PANTHER" id="PTHR45138:SF9">
    <property type="entry name" value="DIGUANYLATE CYCLASE DGCM-RELATED"/>
    <property type="match status" value="1"/>
</dbReference>
<dbReference type="Proteomes" id="UP000258927">
    <property type="component" value="Chromosome"/>
</dbReference>
<dbReference type="EMBL" id="CP021330">
    <property type="protein sequence ID" value="AVX04533.1"/>
    <property type="molecule type" value="Genomic_DNA"/>
</dbReference>
<accession>A0A2R4MEY1</accession>
<dbReference type="GO" id="GO:0043709">
    <property type="term" value="P:cell adhesion involved in single-species biofilm formation"/>
    <property type="evidence" value="ECO:0007669"/>
    <property type="project" value="TreeGrafter"/>
</dbReference>
<dbReference type="NCBIfam" id="TIGR00254">
    <property type="entry name" value="GGDEF"/>
    <property type="match status" value="1"/>
</dbReference>
<dbReference type="InterPro" id="IPR050469">
    <property type="entry name" value="Diguanylate_Cyclase"/>
</dbReference>
<evidence type="ECO:0000256" key="1">
    <source>
        <dbReference type="ARBA" id="ARBA00012528"/>
    </source>
</evidence>
<dbReference type="InterPro" id="IPR000160">
    <property type="entry name" value="GGDEF_dom"/>
</dbReference>
<comment type="catalytic activity">
    <reaction evidence="2">
        <text>2 GTP = 3',3'-c-di-GMP + 2 diphosphate</text>
        <dbReference type="Rhea" id="RHEA:24898"/>
        <dbReference type="ChEBI" id="CHEBI:33019"/>
        <dbReference type="ChEBI" id="CHEBI:37565"/>
        <dbReference type="ChEBI" id="CHEBI:58805"/>
        <dbReference type="EC" id="2.7.7.65"/>
    </reaction>
</comment>
<protein>
    <recommendedName>
        <fullName evidence="1">diguanylate cyclase</fullName>
        <ecNumber evidence="1">2.7.7.65</ecNumber>
    </recommendedName>
</protein>
<dbReference type="Pfam" id="PF00990">
    <property type="entry name" value="GGDEF"/>
    <property type="match status" value="1"/>
</dbReference>
<evidence type="ECO:0000256" key="3">
    <source>
        <dbReference type="SAM" id="Coils"/>
    </source>
</evidence>
<keyword evidence="6" id="KW-1185">Reference proteome</keyword>
<dbReference type="InterPro" id="IPR029787">
    <property type="entry name" value="Nucleotide_cyclase"/>
</dbReference>
<dbReference type="PANTHER" id="PTHR45138">
    <property type="entry name" value="REGULATORY COMPONENTS OF SENSORY TRANSDUCTION SYSTEM"/>
    <property type="match status" value="1"/>
</dbReference>
<feature type="coiled-coil region" evidence="3">
    <location>
        <begin position="133"/>
        <end position="178"/>
    </location>
</feature>
<dbReference type="CDD" id="cd01949">
    <property type="entry name" value="GGDEF"/>
    <property type="match status" value="1"/>
</dbReference>
<dbReference type="PROSITE" id="PS50887">
    <property type="entry name" value="GGDEF"/>
    <property type="match status" value="1"/>
</dbReference>
<name>A0A2R4MEY1_9HYPH</name>
<dbReference type="EC" id="2.7.7.65" evidence="1"/>
<sequence length="353" mass="40229">MLVSEHDYQRTLEYSFAALGMLKRAKIPPYPHFYELCYTYASGINEQLNERLNMLLGEDNTLSMENVLQVYREFFDNPSDLESRLTSVSQEMSSKIDAVNRAMDDAIDTAEGYSGSLDKAEQQLLGAVDQEALRILAKQLLHETQKMQEANKNLEEKLKVSKQDISSLKRDLDTARRETMLDPLTKIANRKSFDQRLKQVLELSKKTGTTFCLLMMDIDHFKAFNDNYGHQTGDQVLRLVAMTVKSNLKGRDHASRFGGEEFAAILPDTDIRGARTIAEKIRKAVHAKELLKRSTNEKLGRITVSIGAAQFRHEESIHELIDRADGCLYTAKRCGRNRVICETDEEFRKPKVA</sequence>